<comment type="caution">
    <text evidence="1">The sequence shown here is derived from an EMBL/GenBank/DDBJ whole genome shotgun (WGS) entry which is preliminary data.</text>
</comment>
<accession>A0A5J4WIQ6</accession>
<dbReference type="EMBL" id="SNRW01001868">
    <property type="protein sequence ID" value="KAA6394718.1"/>
    <property type="molecule type" value="Genomic_DNA"/>
</dbReference>
<name>A0A5J4WIQ6_9EUKA</name>
<dbReference type="AlphaFoldDB" id="A0A5J4WIQ6"/>
<dbReference type="Proteomes" id="UP000324800">
    <property type="component" value="Unassembled WGS sequence"/>
</dbReference>
<sequence length="104" mass="11827">MIPPPPFIQQGIKNQVLFASPHSISIRAYEDHKDEQSNIDDEDNDDDQNILNTQSNTFAKRTMKLCIDLLYPLSCPYTIVASGQQSASVLLIKKQDFYKVINQL</sequence>
<gene>
    <name evidence="1" type="ORF">EZS28_009753</name>
</gene>
<evidence type="ECO:0000313" key="2">
    <source>
        <dbReference type="Proteomes" id="UP000324800"/>
    </source>
</evidence>
<proteinExistence type="predicted"/>
<protein>
    <submittedName>
        <fullName evidence="1">Uncharacterized protein</fullName>
    </submittedName>
</protein>
<evidence type="ECO:0000313" key="1">
    <source>
        <dbReference type="EMBL" id="KAA6394718.1"/>
    </source>
</evidence>
<reference evidence="1 2" key="1">
    <citation type="submission" date="2019-03" db="EMBL/GenBank/DDBJ databases">
        <title>Single cell metagenomics reveals metabolic interactions within the superorganism composed of flagellate Streblomastix strix and complex community of Bacteroidetes bacteria on its surface.</title>
        <authorList>
            <person name="Treitli S.C."/>
            <person name="Kolisko M."/>
            <person name="Husnik F."/>
            <person name="Keeling P."/>
            <person name="Hampl V."/>
        </authorList>
    </citation>
    <scope>NUCLEOTIDE SEQUENCE [LARGE SCALE GENOMIC DNA]</scope>
    <source>
        <strain evidence="1">ST1C</strain>
    </source>
</reference>
<organism evidence="1 2">
    <name type="scientific">Streblomastix strix</name>
    <dbReference type="NCBI Taxonomy" id="222440"/>
    <lineage>
        <taxon>Eukaryota</taxon>
        <taxon>Metamonada</taxon>
        <taxon>Preaxostyla</taxon>
        <taxon>Oxymonadida</taxon>
        <taxon>Streblomastigidae</taxon>
        <taxon>Streblomastix</taxon>
    </lineage>
</organism>